<dbReference type="Proteomes" id="UP000886689">
    <property type="component" value="Unassembled WGS sequence"/>
</dbReference>
<evidence type="ECO:0000313" key="2">
    <source>
        <dbReference type="EMBL" id="MBK8525415.1"/>
    </source>
</evidence>
<dbReference type="AlphaFoldDB" id="A0A9D7K2V9"/>
<dbReference type="EMBL" id="JADJUC010000030">
    <property type="protein sequence ID" value="MBK8525415.1"/>
    <property type="molecule type" value="Genomic_DNA"/>
</dbReference>
<name>A0A9D7K2V9_9PROT</name>
<dbReference type="PANTHER" id="PTHR39431:SF1">
    <property type="entry name" value="FRPA_C-RELATED PROTEIN"/>
    <property type="match status" value="1"/>
</dbReference>
<sequence length="358" mass="38667">MKIVSSGMQMASTHASTQHHEIQESLRMWAGERRPDFEGRGRPAAVRPVETVHISDAGRAAHGCDTGAVDECADEELDADPRLTLLRLLFHYLTGKDIEVFDARELEPAQPPPDLPQVPTTANAANAANARPAAGWGVEYDRHERYSETEQTRFAASGTVQTADGREISFKVELSMSRSYHEESDVRLRLGDAARQQKDPLVLNFAGNAAQLLDQRFSFDLDADGTAENINRLAAGSGFLVFDRNGDGKANDGSELFGTKSGDGFADLAQLDDDGNGWIDENDADWAALHVWTPDAEGGGALRTLQEAGVGAIALTRVATPFALKDDDNTTQGEIRSTGLYLQENGSVGTVQQVDLSV</sequence>
<feature type="compositionally biased region" description="Polar residues" evidence="1">
    <location>
        <begin position="1"/>
        <end position="16"/>
    </location>
</feature>
<organism evidence="2 3">
    <name type="scientific">Candidatus Proximibacter danicus</name>
    <dbReference type="NCBI Taxonomy" id="2954365"/>
    <lineage>
        <taxon>Bacteria</taxon>
        <taxon>Pseudomonadati</taxon>
        <taxon>Pseudomonadota</taxon>
        <taxon>Betaproteobacteria</taxon>
        <taxon>Candidatus Proximibacter</taxon>
    </lineage>
</organism>
<gene>
    <name evidence="2" type="ORF">IPL58_16110</name>
</gene>
<dbReference type="PANTHER" id="PTHR39431">
    <property type="entry name" value="FRPA/C-RELATED PROTEIN"/>
    <property type="match status" value="1"/>
</dbReference>
<feature type="region of interest" description="Disordered" evidence="1">
    <location>
        <begin position="1"/>
        <end position="23"/>
    </location>
</feature>
<evidence type="ECO:0000313" key="3">
    <source>
        <dbReference type="Proteomes" id="UP000886689"/>
    </source>
</evidence>
<protein>
    <submittedName>
        <fullName evidence="2">VCBS repeat-containing protein</fullName>
    </submittedName>
</protein>
<comment type="caution">
    <text evidence="2">The sequence shown here is derived from an EMBL/GenBank/DDBJ whole genome shotgun (WGS) entry which is preliminary data.</text>
</comment>
<proteinExistence type="predicted"/>
<evidence type="ECO:0000256" key="1">
    <source>
        <dbReference type="SAM" id="MobiDB-lite"/>
    </source>
</evidence>
<reference evidence="2" key="1">
    <citation type="submission" date="2020-10" db="EMBL/GenBank/DDBJ databases">
        <title>Connecting structure to function with the recovery of over 1000 high-quality activated sludge metagenome-assembled genomes encoding full-length rRNA genes using long-read sequencing.</title>
        <authorList>
            <person name="Singleton C.M."/>
            <person name="Petriglieri F."/>
            <person name="Kristensen J.M."/>
            <person name="Kirkegaard R.H."/>
            <person name="Michaelsen T.Y."/>
            <person name="Andersen M.H."/>
            <person name="Karst S.M."/>
            <person name="Dueholm M.S."/>
            <person name="Nielsen P.H."/>
            <person name="Albertsen M."/>
        </authorList>
    </citation>
    <scope>NUCLEOTIDE SEQUENCE</scope>
    <source>
        <strain evidence="2">Hirt_18-Q3-R61-65_BATAC.395</strain>
    </source>
</reference>
<accession>A0A9D7K2V9</accession>